<comment type="caution">
    <text evidence="1">The sequence shown here is derived from an EMBL/GenBank/DDBJ whole genome shotgun (WGS) entry which is preliminary data.</text>
</comment>
<dbReference type="AlphaFoldDB" id="A0A0F8XEP5"/>
<name>A0A0F8XEP5_9ZZZZ</name>
<evidence type="ECO:0000313" key="1">
    <source>
        <dbReference type="EMBL" id="KKK40704.1"/>
    </source>
</evidence>
<reference evidence="1" key="1">
    <citation type="journal article" date="2015" name="Nature">
        <title>Complex archaea that bridge the gap between prokaryotes and eukaryotes.</title>
        <authorList>
            <person name="Spang A."/>
            <person name="Saw J.H."/>
            <person name="Jorgensen S.L."/>
            <person name="Zaremba-Niedzwiedzka K."/>
            <person name="Martijn J."/>
            <person name="Lind A.E."/>
            <person name="van Eijk R."/>
            <person name="Schleper C."/>
            <person name="Guy L."/>
            <person name="Ettema T.J."/>
        </authorList>
    </citation>
    <scope>NUCLEOTIDE SEQUENCE</scope>
</reference>
<accession>A0A0F8XEP5</accession>
<organism evidence="1">
    <name type="scientific">marine sediment metagenome</name>
    <dbReference type="NCBI Taxonomy" id="412755"/>
    <lineage>
        <taxon>unclassified sequences</taxon>
        <taxon>metagenomes</taxon>
        <taxon>ecological metagenomes</taxon>
    </lineage>
</organism>
<sequence>MFQAQTWQIERAMLRYSRYEKLYHTIDSESVTWWEKVETLPLIYFPVQT</sequence>
<protein>
    <submittedName>
        <fullName evidence="1">Uncharacterized protein</fullName>
    </submittedName>
</protein>
<dbReference type="EMBL" id="LAZR01070455">
    <property type="protein sequence ID" value="KKK40704.1"/>
    <property type="molecule type" value="Genomic_DNA"/>
</dbReference>
<gene>
    <name evidence="1" type="ORF">LCGC14_2985680</name>
</gene>
<proteinExistence type="predicted"/>